<dbReference type="RefSeq" id="WP_406787818.1">
    <property type="nucleotide sequence ID" value="NZ_JBJIAA010000009.1"/>
</dbReference>
<comment type="caution">
    <text evidence="1">The sequence shown here is derived from an EMBL/GenBank/DDBJ whole genome shotgun (WGS) entry which is preliminary data.</text>
</comment>
<organism evidence="1 2">
    <name type="scientific">Clostridium neuense</name>
    <dbReference type="NCBI Taxonomy" id="1728934"/>
    <lineage>
        <taxon>Bacteria</taxon>
        <taxon>Bacillati</taxon>
        <taxon>Bacillota</taxon>
        <taxon>Clostridia</taxon>
        <taxon>Eubacteriales</taxon>
        <taxon>Clostridiaceae</taxon>
        <taxon>Clostridium</taxon>
    </lineage>
</organism>
<evidence type="ECO:0008006" key="3">
    <source>
        <dbReference type="Google" id="ProtNLM"/>
    </source>
</evidence>
<dbReference type="EMBL" id="JBJIAA010000009">
    <property type="protein sequence ID" value="MFL0251162.1"/>
    <property type="molecule type" value="Genomic_DNA"/>
</dbReference>
<sequence>MSIKVEMFIKLPYIIKLNEEKDYRFSFQFNEFEMFDLEMRFNDENNEDIYKAEYPPCSCSNIRIEAIYKNCNYLDYEKRTTFRGDKNINEFIVELPFKETNNIFNVVNKKLEKILSYLRNKSNMFWIEQPPIRPISYCFGNEIEFNFYSPNTKLFKCVKEIKQYTDYYMISDSLEKISNVDNDIFNGFKDDGVEEKFNLYLSKAEKSLYERSYEDFIIYCSIAVEAFIRRYIGKLEPKDDIIFNRISVSNYDYLDQYYNVLLKYIKGKSLIELDENAFYHLKRMYKLRNAIMHNGIVDESALKKAGLNKLDFKECKNILDSAKKSFLIISKL</sequence>
<evidence type="ECO:0000313" key="1">
    <source>
        <dbReference type="EMBL" id="MFL0251162.1"/>
    </source>
</evidence>
<keyword evidence="2" id="KW-1185">Reference proteome</keyword>
<protein>
    <recommendedName>
        <fullName evidence="3">Apea-like HEPN domain-containing protein</fullName>
    </recommendedName>
</protein>
<reference evidence="1 2" key="1">
    <citation type="submission" date="2024-11" db="EMBL/GenBank/DDBJ databases">
        <authorList>
            <person name="Heng Y.C."/>
            <person name="Lim A.C.H."/>
            <person name="Lee J.K.Y."/>
            <person name="Kittelmann S."/>
        </authorList>
    </citation>
    <scope>NUCLEOTIDE SEQUENCE [LARGE SCALE GENOMIC DNA]</scope>
    <source>
        <strain evidence="1 2">WILCCON 0114</strain>
    </source>
</reference>
<evidence type="ECO:0000313" key="2">
    <source>
        <dbReference type="Proteomes" id="UP001623592"/>
    </source>
</evidence>
<name>A0ABW8TFY2_9CLOT</name>
<proteinExistence type="predicted"/>
<gene>
    <name evidence="1" type="ORF">ACJDT4_12065</name>
</gene>
<dbReference type="Proteomes" id="UP001623592">
    <property type="component" value="Unassembled WGS sequence"/>
</dbReference>
<accession>A0ABW8TFY2</accession>